<dbReference type="EMBL" id="JALNTZ010000003">
    <property type="protein sequence ID" value="KAJ3658353.1"/>
    <property type="molecule type" value="Genomic_DNA"/>
</dbReference>
<gene>
    <name evidence="1" type="ORF">Zmor_010096</name>
</gene>
<protein>
    <submittedName>
        <fullName evidence="1">Uncharacterized protein</fullName>
    </submittedName>
</protein>
<name>A0AA38IN91_9CUCU</name>
<accession>A0AA38IN91</accession>
<organism evidence="1 2">
    <name type="scientific">Zophobas morio</name>
    <dbReference type="NCBI Taxonomy" id="2755281"/>
    <lineage>
        <taxon>Eukaryota</taxon>
        <taxon>Metazoa</taxon>
        <taxon>Ecdysozoa</taxon>
        <taxon>Arthropoda</taxon>
        <taxon>Hexapoda</taxon>
        <taxon>Insecta</taxon>
        <taxon>Pterygota</taxon>
        <taxon>Neoptera</taxon>
        <taxon>Endopterygota</taxon>
        <taxon>Coleoptera</taxon>
        <taxon>Polyphaga</taxon>
        <taxon>Cucujiformia</taxon>
        <taxon>Tenebrionidae</taxon>
        <taxon>Zophobas</taxon>
    </lineage>
</organism>
<dbReference type="Proteomes" id="UP001168821">
    <property type="component" value="Unassembled WGS sequence"/>
</dbReference>
<proteinExistence type="predicted"/>
<keyword evidence="2" id="KW-1185">Reference proteome</keyword>
<reference evidence="1" key="1">
    <citation type="journal article" date="2023" name="G3 (Bethesda)">
        <title>Whole genome assemblies of Zophobas morio and Tenebrio molitor.</title>
        <authorList>
            <person name="Kaur S."/>
            <person name="Stinson S.A."/>
            <person name="diCenzo G.C."/>
        </authorList>
    </citation>
    <scope>NUCLEOTIDE SEQUENCE</scope>
    <source>
        <strain evidence="1">QUZm001</strain>
    </source>
</reference>
<evidence type="ECO:0000313" key="1">
    <source>
        <dbReference type="EMBL" id="KAJ3658353.1"/>
    </source>
</evidence>
<comment type="caution">
    <text evidence="1">The sequence shown here is derived from an EMBL/GenBank/DDBJ whole genome shotgun (WGS) entry which is preliminary data.</text>
</comment>
<dbReference type="AlphaFoldDB" id="A0AA38IN91"/>
<evidence type="ECO:0000313" key="2">
    <source>
        <dbReference type="Proteomes" id="UP001168821"/>
    </source>
</evidence>
<sequence>MGEIPRVYQMENSLKLPPSESVTNLPCSTTLVVIMQQLTSKQWSIVIAPGMRTCIPSSPTEMQCVCVQMVTLHEHFVKQNVDLLLTNSVHLVVDFDLPMNFYGSSTHECPVNL</sequence>